<protein>
    <submittedName>
        <fullName evidence="3">Flp pilus assembly protein TadG</fullName>
    </submittedName>
</protein>
<evidence type="ECO:0000313" key="3">
    <source>
        <dbReference type="EMBL" id="MBB5057782.1"/>
    </source>
</evidence>
<dbReference type="Proteomes" id="UP000540989">
    <property type="component" value="Unassembled WGS sequence"/>
</dbReference>
<sequence length="386" mass="40077">MSLYLVGFLSVMIYCCGLMIDLGMMEVAQLQLQNAADAAAIGAIYASEDGSTMAAGGAADAKLNNFVNGTNYVTVTISNPPTSGSYQGNSSAVQVTITQPFTTRFIPGKFTLRAKATGLIPPTPCVYFLAQFYTGVSLNAINQTVTGSCPFYIGKSYYFNGGSSSTGNQFLLHGGASASSGSVIPAPVHYGAMGDPLLYVAEPVFQSCTYTSVSITAAATLNPGTYCGGLTINTPALVTLNPGTYIVVGNLNINGPTLRGAGVTFFMTTGGGYNYGTASITNINGTLSAPTNGTLQGIFFFSDRNMPSGQVELSLANWNPSSTVDGILYLAGEEIDVSNIPLKAVRYNGIVADNISIHNTGWIASSDYTTLANGNPFHIIGGGLVE</sequence>
<keyword evidence="4" id="KW-1185">Reference proteome</keyword>
<name>A0A7W8E3P2_9BACT</name>
<feature type="transmembrane region" description="Helical" evidence="1">
    <location>
        <begin position="6"/>
        <end position="24"/>
    </location>
</feature>
<evidence type="ECO:0000259" key="2">
    <source>
        <dbReference type="Pfam" id="PF13400"/>
    </source>
</evidence>
<dbReference type="Pfam" id="PF13400">
    <property type="entry name" value="Tad"/>
    <property type="match status" value="1"/>
</dbReference>
<keyword evidence="1" id="KW-0812">Transmembrane</keyword>
<feature type="domain" description="Putative Flp pilus-assembly TadG-like N-terminal" evidence="2">
    <location>
        <begin position="2"/>
        <end position="43"/>
    </location>
</feature>
<dbReference type="InterPro" id="IPR028087">
    <property type="entry name" value="Tad_N"/>
</dbReference>
<dbReference type="AlphaFoldDB" id="A0A7W8E3P2"/>
<dbReference type="EMBL" id="JACHIP010000003">
    <property type="protein sequence ID" value="MBB5057782.1"/>
    <property type="molecule type" value="Genomic_DNA"/>
</dbReference>
<evidence type="ECO:0000256" key="1">
    <source>
        <dbReference type="SAM" id="Phobius"/>
    </source>
</evidence>
<organism evidence="3 4">
    <name type="scientific">Granulicella aggregans</name>
    <dbReference type="NCBI Taxonomy" id="474949"/>
    <lineage>
        <taxon>Bacteria</taxon>
        <taxon>Pseudomonadati</taxon>
        <taxon>Acidobacteriota</taxon>
        <taxon>Terriglobia</taxon>
        <taxon>Terriglobales</taxon>
        <taxon>Acidobacteriaceae</taxon>
        <taxon>Granulicella</taxon>
    </lineage>
</organism>
<reference evidence="3 4" key="1">
    <citation type="submission" date="2020-08" db="EMBL/GenBank/DDBJ databases">
        <title>Genomic Encyclopedia of Type Strains, Phase IV (KMG-V): Genome sequencing to study the core and pangenomes of soil and plant-associated prokaryotes.</title>
        <authorList>
            <person name="Whitman W."/>
        </authorList>
    </citation>
    <scope>NUCLEOTIDE SEQUENCE [LARGE SCALE GENOMIC DNA]</scope>
    <source>
        <strain evidence="3 4">M8UP14</strain>
    </source>
</reference>
<evidence type="ECO:0000313" key="4">
    <source>
        <dbReference type="Proteomes" id="UP000540989"/>
    </source>
</evidence>
<gene>
    <name evidence="3" type="ORF">HDF16_002488</name>
</gene>
<comment type="caution">
    <text evidence="3">The sequence shown here is derived from an EMBL/GenBank/DDBJ whole genome shotgun (WGS) entry which is preliminary data.</text>
</comment>
<accession>A0A7W8E3P2</accession>
<keyword evidence="1" id="KW-1133">Transmembrane helix</keyword>
<dbReference type="RefSeq" id="WP_184216900.1">
    <property type="nucleotide sequence ID" value="NZ_JACHIP010000003.1"/>
</dbReference>
<keyword evidence="1" id="KW-0472">Membrane</keyword>
<proteinExistence type="predicted"/>